<name>A0A7Y3SWA9_9CLOT</name>
<accession>A0A7Y3SWA9</accession>
<organism evidence="1 2">
    <name type="scientific">Clostridium estertheticum</name>
    <dbReference type="NCBI Taxonomy" id="238834"/>
    <lineage>
        <taxon>Bacteria</taxon>
        <taxon>Bacillati</taxon>
        <taxon>Bacillota</taxon>
        <taxon>Clostridia</taxon>
        <taxon>Eubacteriales</taxon>
        <taxon>Clostridiaceae</taxon>
        <taxon>Clostridium</taxon>
    </lineage>
</organism>
<evidence type="ECO:0000313" key="2">
    <source>
        <dbReference type="Proteomes" id="UP000531659"/>
    </source>
</evidence>
<dbReference type="RefSeq" id="WP_171297227.1">
    <property type="nucleotide sequence ID" value="NZ_CP087102.1"/>
</dbReference>
<sequence length="166" mass="19634">MLYVDLEQKWKLSISGSVTTMLKGISEDEAFDSVFDYWFKDKFEEVDGKLQYVKRITDERFEVDDELLEDIKKVFEERYVKKIVKLKGNAVERVKKQKTEPATDKQLKYAKKLYKKAHGKANGFDDREYSKHEMVVMIGELVERLDNMEEEDRGESAVLELSDFRK</sequence>
<dbReference type="Proteomes" id="UP000531659">
    <property type="component" value="Unassembled WGS sequence"/>
</dbReference>
<dbReference type="EMBL" id="JABEYB010000008">
    <property type="protein sequence ID" value="NNU76553.1"/>
    <property type="molecule type" value="Genomic_DNA"/>
</dbReference>
<reference evidence="1 2" key="1">
    <citation type="submission" date="2020-05" db="EMBL/GenBank/DDBJ databases">
        <title>Complete genome of Clostridium estertheticum subspecies estertheticum, isolated from Vacuum packed lamb meat from New Zealand imported to Switzerland.</title>
        <authorList>
            <person name="Wambui J."/>
            <person name="Stevens M.J.A."/>
            <person name="Stephan R."/>
        </authorList>
    </citation>
    <scope>NUCLEOTIDE SEQUENCE [LARGE SCALE GENOMIC DNA]</scope>
    <source>
        <strain evidence="1 2">CEST001</strain>
    </source>
</reference>
<gene>
    <name evidence="1" type="ORF">HLQ16_11480</name>
</gene>
<comment type="caution">
    <text evidence="1">The sequence shown here is derived from an EMBL/GenBank/DDBJ whole genome shotgun (WGS) entry which is preliminary data.</text>
</comment>
<evidence type="ECO:0000313" key="1">
    <source>
        <dbReference type="EMBL" id="NNU76553.1"/>
    </source>
</evidence>
<dbReference type="AlphaFoldDB" id="A0A7Y3SWA9"/>
<protein>
    <submittedName>
        <fullName evidence="1">Uncharacterized protein</fullName>
    </submittedName>
</protein>
<proteinExistence type="predicted"/>